<feature type="signal peptide" evidence="1">
    <location>
        <begin position="1"/>
        <end position="25"/>
    </location>
</feature>
<dbReference type="Gene3D" id="1.20.1280.50">
    <property type="match status" value="1"/>
</dbReference>
<dbReference type="InterPro" id="IPR001810">
    <property type="entry name" value="F-box_dom"/>
</dbReference>
<accession>A0A484L5X1</accession>
<evidence type="ECO:0000256" key="1">
    <source>
        <dbReference type="SAM" id="SignalP"/>
    </source>
</evidence>
<dbReference type="Proteomes" id="UP000595140">
    <property type="component" value="Unassembled WGS sequence"/>
</dbReference>
<keyword evidence="1" id="KW-0732">Signal</keyword>
<dbReference type="EMBL" id="OOIL02001079">
    <property type="protein sequence ID" value="VFQ71753.1"/>
    <property type="molecule type" value="Genomic_DNA"/>
</dbReference>
<dbReference type="OrthoDB" id="610337at2759"/>
<evidence type="ECO:0000259" key="2">
    <source>
        <dbReference type="PROSITE" id="PS50181"/>
    </source>
</evidence>
<feature type="chain" id="PRO_5019787929" description="F-box domain-containing protein" evidence="1">
    <location>
        <begin position="26"/>
        <end position="241"/>
    </location>
</feature>
<evidence type="ECO:0000313" key="4">
    <source>
        <dbReference type="Proteomes" id="UP000595140"/>
    </source>
</evidence>
<dbReference type="InterPro" id="IPR017451">
    <property type="entry name" value="F-box-assoc_interact_dom"/>
</dbReference>
<dbReference type="CDD" id="cd22157">
    <property type="entry name" value="F-box_AtFBW1-like"/>
    <property type="match status" value="1"/>
</dbReference>
<dbReference type="PANTHER" id="PTHR31672:SF13">
    <property type="entry name" value="F-BOX PROTEIN CPR30-LIKE"/>
    <property type="match status" value="1"/>
</dbReference>
<proteinExistence type="predicted"/>
<sequence>MKNMTQYLPPEVITLILSLLPVESAVKCTAVCKSWYALIKDPSFISTHQQQAASLQDDLLLLCYPDCDERTLMKTVYDLRRDNDAFEEYKKFPLPSKPGVDDCYNVGTCNGLICLSDFEEGAWNIILWNPSIHKHFILPEPDLPKSNLTRESYYFSTFGFGFDSVSNDYKVLLIVPSDGDANDLAEVWLFSLNRRSWIRLTDVSPKHGCAFARMVFVKGALHYGHYLHMILAFNISTETFF</sequence>
<dbReference type="SMART" id="SM00256">
    <property type="entry name" value="FBOX"/>
    <property type="match status" value="1"/>
</dbReference>
<dbReference type="PROSITE" id="PS50181">
    <property type="entry name" value="FBOX"/>
    <property type="match status" value="1"/>
</dbReference>
<name>A0A484L5X1_9ASTE</name>
<dbReference type="Pfam" id="PF12937">
    <property type="entry name" value="F-box-like"/>
    <property type="match status" value="1"/>
</dbReference>
<feature type="domain" description="F-box" evidence="2">
    <location>
        <begin position="2"/>
        <end position="48"/>
    </location>
</feature>
<protein>
    <recommendedName>
        <fullName evidence="2">F-box domain-containing protein</fullName>
    </recommendedName>
</protein>
<gene>
    <name evidence="3" type="ORF">CCAM_LOCUS13529</name>
</gene>
<keyword evidence="4" id="KW-1185">Reference proteome</keyword>
<dbReference type="InterPro" id="IPR036047">
    <property type="entry name" value="F-box-like_dom_sf"/>
</dbReference>
<dbReference type="NCBIfam" id="TIGR01640">
    <property type="entry name" value="F_box_assoc_1"/>
    <property type="match status" value="1"/>
</dbReference>
<dbReference type="PANTHER" id="PTHR31672">
    <property type="entry name" value="BNACNNG10540D PROTEIN"/>
    <property type="match status" value="1"/>
</dbReference>
<dbReference type="InterPro" id="IPR050796">
    <property type="entry name" value="SCF_F-box_component"/>
</dbReference>
<organism evidence="3 4">
    <name type="scientific">Cuscuta campestris</name>
    <dbReference type="NCBI Taxonomy" id="132261"/>
    <lineage>
        <taxon>Eukaryota</taxon>
        <taxon>Viridiplantae</taxon>
        <taxon>Streptophyta</taxon>
        <taxon>Embryophyta</taxon>
        <taxon>Tracheophyta</taxon>
        <taxon>Spermatophyta</taxon>
        <taxon>Magnoliopsida</taxon>
        <taxon>eudicotyledons</taxon>
        <taxon>Gunneridae</taxon>
        <taxon>Pentapetalae</taxon>
        <taxon>asterids</taxon>
        <taxon>lamiids</taxon>
        <taxon>Solanales</taxon>
        <taxon>Convolvulaceae</taxon>
        <taxon>Cuscuteae</taxon>
        <taxon>Cuscuta</taxon>
        <taxon>Cuscuta subgen. Grammica</taxon>
        <taxon>Cuscuta sect. Cleistogrammica</taxon>
    </lineage>
</organism>
<evidence type="ECO:0000313" key="3">
    <source>
        <dbReference type="EMBL" id="VFQ71753.1"/>
    </source>
</evidence>
<dbReference type="Pfam" id="PF08268">
    <property type="entry name" value="FBA_3"/>
    <property type="match status" value="1"/>
</dbReference>
<dbReference type="AlphaFoldDB" id="A0A484L5X1"/>
<dbReference type="SUPFAM" id="SSF81383">
    <property type="entry name" value="F-box domain"/>
    <property type="match status" value="1"/>
</dbReference>
<dbReference type="InterPro" id="IPR013187">
    <property type="entry name" value="F-box-assoc_dom_typ3"/>
</dbReference>
<reference evidence="3 4" key="1">
    <citation type="submission" date="2018-04" db="EMBL/GenBank/DDBJ databases">
        <authorList>
            <person name="Vogel A."/>
        </authorList>
    </citation>
    <scope>NUCLEOTIDE SEQUENCE [LARGE SCALE GENOMIC DNA]</scope>
</reference>